<evidence type="ECO:0000313" key="1">
    <source>
        <dbReference type="EMBL" id="XDK34420.1"/>
    </source>
</evidence>
<dbReference type="EMBL" id="CP162599">
    <property type="protein sequence ID" value="XDK34420.1"/>
    <property type="molecule type" value="Genomic_DNA"/>
</dbReference>
<dbReference type="InterPro" id="IPR048146">
    <property type="entry name" value="RAxF_45-like"/>
</dbReference>
<name>A0AB39HVE8_9BACI</name>
<reference evidence="1" key="1">
    <citation type="submission" date="2024-07" db="EMBL/GenBank/DDBJ databases">
        <title>Halotolerant mesophilic bacterium Ornithinibacillus sp. 4-3, sp. nov., isolated from soil.</title>
        <authorList>
            <person name="Sidarenka A.V."/>
            <person name="Guliayeva D.E."/>
            <person name="Leanovich S.I."/>
            <person name="Hileuskaya K.S."/>
            <person name="Akhremchuk A.E."/>
            <person name="Sikolenko M.A."/>
            <person name="Valentovich L.N."/>
        </authorList>
    </citation>
    <scope>NUCLEOTIDE SEQUENCE</scope>
    <source>
        <strain evidence="1">4-3</strain>
    </source>
</reference>
<dbReference type="NCBIfam" id="NF041642">
    <property type="entry name" value="RAxF_45"/>
    <property type="match status" value="1"/>
</dbReference>
<dbReference type="RefSeq" id="WP_368655091.1">
    <property type="nucleotide sequence ID" value="NZ_CP162599.1"/>
</dbReference>
<accession>A0AB39HVE8</accession>
<protein>
    <submittedName>
        <fullName evidence="1">RAxF-45 family protein</fullName>
    </submittedName>
</protein>
<dbReference type="AlphaFoldDB" id="A0AB39HVE8"/>
<organism evidence="1">
    <name type="scientific">Ornithinibacillus sp. 4-3</name>
    <dbReference type="NCBI Taxonomy" id="3231488"/>
    <lineage>
        <taxon>Bacteria</taxon>
        <taxon>Bacillati</taxon>
        <taxon>Bacillota</taxon>
        <taxon>Bacilli</taxon>
        <taxon>Bacillales</taxon>
        <taxon>Bacillaceae</taxon>
        <taxon>Ornithinibacillus</taxon>
    </lineage>
</organism>
<proteinExistence type="predicted"/>
<sequence length="45" mass="5203">MLKSTVLVHGFWTEFLFLNHAKFADVVINGRSVSFFNNFIADLKQ</sequence>
<gene>
    <name evidence="1" type="ORF">AB4Y30_08745</name>
</gene>